<feature type="transmembrane region" description="Helical" evidence="6">
    <location>
        <begin position="341"/>
        <end position="362"/>
    </location>
</feature>
<feature type="transmembrane region" description="Helical" evidence="6">
    <location>
        <begin position="12"/>
        <end position="29"/>
    </location>
</feature>
<feature type="transmembrane region" description="Helical" evidence="6">
    <location>
        <begin position="178"/>
        <end position="198"/>
    </location>
</feature>
<name>A0ABV3Q0Q3_9BACL</name>
<feature type="domain" description="Copper resistance protein D" evidence="7">
    <location>
        <begin position="174"/>
        <end position="272"/>
    </location>
</feature>
<sequence>MTTLFLTETMLYLSLSFLVGMLIVELVPSNMKPSINIKRSWISYAVAGVMIFSFAPLIPLILRISDSRGFLEGLLQVLTKYTAGQAWLATLCIAILFFVLLVYSKGGKQGSIAVPALVLALGLIVTLGWSSHPQSISPSLGILYYTMHLVAITAWVGTLIVISFLSNNESNWSAFLKWFTPLAIGCLILTLISGYLMMTIMMDVSQYPATWVVNYGQALLIKHLLFIPVFLFACINGFWVKKKLQDPSYQPKPWAKAESVILFFIFSVTAVMSQQAPPNDLANTIRIDGVSPLFKSMTGNTMIEFAHLTLEWNLNTILLCGLSVLFIVLFFLSFAKKAPAAFTFILGLALTFSLYIMIMASASVS</sequence>
<evidence type="ECO:0000313" key="9">
    <source>
        <dbReference type="Proteomes" id="UP001556040"/>
    </source>
</evidence>
<feature type="transmembrane region" description="Helical" evidence="6">
    <location>
        <begin position="41"/>
        <end position="64"/>
    </location>
</feature>
<keyword evidence="5 6" id="KW-0472">Membrane</keyword>
<evidence type="ECO:0000256" key="4">
    <source>
        <dbReference type="ARBA" id="ARBA00022989"/>
    </source>
</evidence>
<organism evidence="8 9">
    <name type="scientific">Jeotgalibacillus marinus</name>
    <dbReference type="NCBI Taxonomy" id="86667"/>
    <lineage>
        <taxon>Bacteria</taxon>
        <taxon>Bacillati</taxon>
        <taxon>Bacillota</taxon>
        <taxon>Bacilli</taxon>
        <taxon>Bacillales</taxon>
        <taxon>Caryophanaceae</taxon>
        <taxon>Jeotgalibacillus</taxon>
    </lineage>
</organism>
<evidence type="ECO:0000256" key="5">
    <source>
        <dbReference type="ARBA" id="ARBA00023136"/>
    </source>
</evidence>
<feature type="transmembrane region" description="Helical" evidence="6">
    <location>
        <begin position="84"/>
        <end position="103"/>
    </location>
</feature>
<feature type="transmembrane region" description="Helical" evidence="6">
    <location>
        <begin position="142"/>
        <end position="166"/>
    </location>
</feature>
<protein>
    <submittedName>
        <fullName evidence="8">CopD family protein</fullName>
    </submittedName>
</protein>
<feature type="transmembrane region" description="Helical" evidence="6">
    <location>
        <begin position="218"/>
        <end position="239"/>
    </location>
</feature>
<dbReference type="InterPro" id="IPR008457">
    <property type="entry name" value="Cu-R_CopD_dom"/>
</dbReference>
<evidence type="ECO:0000256" key="3">
    <source>
        <dbReference type="ARBA" id="ARBA00022692"/>
    </source>
</evidence>
<proteinExistence type="predicted"/>
<evidence type="ECO:0000256" key="1">
    <source>
        <dbReference type="ARBA" id="ARBA00004651"/>
    </source>
</evidence>
<keyword evidence="9" id="KW-1185">Reference proteome</keyword>
<dbReference type="PANTHER" id="PTHR34820">
    <property type="entry name" value="INNER MEMBRANE PROTEIN YEBZ"/>
    <property type="match status" value="1"/>
</dbReference>
<gene>
    <name evidence="8" type="ORF">AB1471_03795</name>
</gene>
<evidence type="ECO:0000256" key="2">
    <source>
        <dbReference type="ARBA" id="ARBA00022475"/>
    </source>
</evidence>
<dbReference type="Proteomes" id="UP001556040">
    <property type="component" value="Unassembled WGS sequence"/>
</dbReference>
<accession>A0ABV3Q0Q3</accession>
<dbReference type="EMBL" id="JBFMIA010000002">
    <property type="protein sequence ID" value="MEW9500924.1"/>
    <property type="molecule type" value="Genomic_DNA"/>
</dbReference>
<evidence type="ECO:0000313" key="8">
    <source>
        <dbReference type="EMBL" id="MEW9500924.1"/>
    </source>
</evidence>
<evidence type="ECO:0000259" key="7">
    <source>
        <dbReference type="Pfam" id="PF05425"/>
    </source>
</evidence>
<keyword evidence="3 6" id="KW-0812">Transmembrane</keyword>
<comment type="subcellular location">
    <subcellularLocation>
        <location evidence="1">Cell membrane</location>
        <topology evidence="1">Multi-pass membrane protein</topology>
    </subcellularLocation>
</comment>
<keyword evidence="2" id="KW-1003">Cell membrane</keyword>
<feature type="transmembrane region" description="Helical" evidence="6">
    <location>
        <begin position="260"/>
        <end position="276"/>
    </location>
</feature>
<dbReference type="InterPro" id="IPR032694">
    <property type="entry name" value="CopC/D"/>
</dbReference>
<comment type="caution">
    <text evidence="8">The sequence shown here is derived from an EMBL/GenBank/DDBJ whole genome shotgun (WGS) entry which is preliminary data.</text>
</comment>
<keyword evidence="4 6" id="KW-1133">Transmembrane helix</keyword>
<feature type="transmembrane region" description="Helical" evidence="6">
    <location>
        <begin position="312"/>
        <end position="334"/>
    </location>
</feature>
<reference evidence="8 9" key="1">
    <citation type="journal article" date="1979" name="Int. J. Syst. Evol. Microbiol.">
        <title>Bacillus globisporus subsp. marinus subsp. nov.</title>
        <authorList>
            <person name="Liu H."/>
        </authorList>
    </citation>
    <scope>NUCLEOTIDE SEQUENCE [LARGE SCALE GENOMIC DNA]</scope>
    <source>
        <strain evidence="8 9">DSM 1297</strain>
    </source>
</reference>
<feature type="transmembrane region" description="Helical" evidence="6">
    <location>
        <begin position="110"/>
        <end position="130"/>
    </location>
</feature>
<dbReference type="PANTHER" id="PTHR34820:SF4">
    <property type="entry name" value="INNER MEMBRANE PROTEIN YEBZ"/>
    <property type="match status" value="1"/>
</dbReference>
<evidence type="ECO:0000256" key="6">
    <source>
        <dbReference type="SAM" id="Phobius"/>
    </source>
</evidence>
<dbReference type="RefSeq" id="WP_367778271.1">
    <property type="nucleotide sequence ID" value="NZ_JBFMIA010000002.1"/>
</dbReference>
<dbReference type="Pfam" id="PF05425">
    <property type="entry name" value="CopD"/>
    <property type="match status" value="1"/>
</dbReference>